<evidence type="ECO:0000313" key="3">
    <source>
        <dbReference type="Proteomes" id="UP001159405"/>
    </source>
</evidence>
<feature type="region of interest" description="Disordered" evidence="1">
    <location>
        <begin position="179"/>
        <end position="253"/>
    </location>
</feature>
<name>A0ABN8QGR9_9CNID</name>
<accession>A0ABN8QGR9</accession>
<dbReference type="Proteomes" id="UP001159405">
    <property type="component" value="Unassembled WGS sequence"/>
</dbReference>
<dbReference type="EMBL" id="CALNXK010000127">
    <property type="protein sequence ID" value="CAH3163896.1"/>
    <property type="molecule type" value="Genomic_DNA"/>
</dbReference>
<feature type="compositionally biased region" description="Basic and acidic residues" evidence="1">
    <location>
        <begin position="221"/>
        <end position="238"/>
    </location>
</feature>
<comment type="caution">
    <text evidence="2">The sequence shown here is derived from an EMBL/GenBank/DDBJ whole genome shotgun (WGS) entry which is preliminary data.</text>
</comment>
<evidence type="ECO:0000256" key="1">
    <source>
        <dbReference type="SAM" id="MobiDB-lite"/>
    </source>
</evidence>
<proteinExistence type="predicted"/>
<reference evidence="2 3" key="1">
    <citation type="submission" date="2022-05" db="EMBL/GenBank/DDBJ databases">
        <authorList>
            <consortium name="Genoscope - CEA"/>
            <person name="William W."/>
        </authorList>
    </citation>
    <scope>NUCLEOTIDE SEQUENCE [LARGE SCALE GENOMIC DNA]</scope>
</reference>
<keyword evidence="3" id="KW-1185">Reference proteome</keyword>
<gene>
    <name evidence="2" type="ORF">PLOB_00006025</name>
</gene>
<organism evidence="2 3">
    <name type="scientific">Porites lobata</name>
    <dbReference type="NCBI Taxonomy" id="104759"/>
    <lineage>
        <taxon>Eukaryota</taxon>
        <taxon>Metazoa</taxon>
        <taxon>Cnidaria</taxon>
        <taxon>Anthozoa</taxon>
        <taxon>Hexacorallia</taxon>
        <taxon>Scleractinia</taxon>
        <taxon>Fungiina</taxon>
        <taxon>Poritidae</taxon>
        <taxon>Porites</taxon>
    </lineage>
</organism>
<evidence type="ECO:0000313" key="2">
    <source>
        <dbReference type="EMBL" id="CAH3163896.1"/>
    </source>
</evidence>
<feature type="compositionally biased region" description="Pro residues" evidence="1">
    <location>
        <begin position="179"/>
        <end position="192"/>
    </location>
</feature>
<sequence length="286" mass="32941">MAYQSSAFYLFNCDNTYNLEIVERFLLEVEKKYGFKVTVDRHYFKLQQMTDLCERTLPQLVTDFAVFVVHANESRLSINEDNAGIGYARIYRALLEKTDNKVLIVIGGDSNYRNEDEKARSVISRWAKRKVASQFDEEYLDGRKSFIFSWDEKHRPIHEQAMRHFLDPSKRGFTFEYTPPTPLPKPIAPVVPQPSRKSDTPKVPARPAIPYSRLEDDEEESRTHTREAPTRKLRDEPPKGNYEAMRPAASGTAPAVYPAGTRSLHAHNRGTIQRHHGCCPCHCQLL</sequence>
<protein>
    <submittedName>
        <fullName evidence="2">Uncharacterized protein</fullName>
    </submittedName>
</protein>